<gene>
    <name evidence="1" type="ORF">TM5383_01423</name>
</gene>
<protein>
    <submittedName>
        <fullName evidence="1">Uncharacterized protein</fullName>
    </submittedName>
</protein>
<dbReference type="Gene3D" id="3.40.1360.10">
    <property type="match status" value="1"/>
</dbReference>
<organism evidence="1 2">
    <name type="scientific">Thalassovita mediterranea</name>
    <dbReference type="NCBI Taxonomy" id="340021"/>
    <lineage>
        <taxon>Bacteria</taxon>
        <taxon>Pseudomonadati</taxon>
        <taxon>Pseudomonadota</taxon>
        <taxon>Alphaproteobacteria</taxon>
        <taxon>Rhodobacterales</taxon>
        <taxon>Roseobacteraceae</taxon>
        <taxon>Thalassovita</taxon>
    </lineage>
</organism>
<proteinExistence type="predicted"/>
<evidence type="ECO:0000313" key="2">
    <source>
        <dbReference type="Proteomes" id="UP000051681"/>
    </source>
</evidence>
<dbReference type="SUPFAM" id="SSF56726">
    <property type="entry name" value="DNA topoisomerase IV, alpha subunit"/>
    <property type="match status" value="1"/>
</dbReference>
<name>A0A0P1GPI3_9RHOB</name>
<dbReference type="InterPro" id="IPR036890">
    <property type="entry name" value="HATPase_C_sf"/>
</dbReference>
<dbReference type="SUPFAM" id="SSF55874">
    <property type="entry name" value="ATPase domain of HSP90 chaperone/DNA topoisomerase II/histidine kinase"/>
    <property type="match status" value="1"/>
</dbReference>
<sequence length="746" mass="83618">MPPITLVQEDWKRFMTPEGLSEKAGVPKHHFRKMIIKELIDNACDVGGGRLRLVDSDLLEFYDDGPGIPLEALSIKRALISSKHWRLGERGALGNGLRAVMGALYCLGGHLVVHAKGKATKVFVGNDGETVYVDQGETTDTKVRVYCDEIGNTPDLLSFKLTEQMAGPVVKSSKAIPEWFDDEAILDIQRSAEGLTVSEIVGQFRTGYQPCKPHELFTGVNAVELLAKMQKHTLERTPKVREVGAGLMPGWEYAQLRGERENIPYVVEAWVKATPKGSGSISVETLVTNRAVSLTGVNANVEKKGRVNFVTQNYRFHLGGSDRDKFTLSQNVDYRVILSISSPYFPIVSSGKAIDMEEFVYDLIRVFVTAGKKAKTALSKRKPKEKRITIKDAVEQLLPDAYEKVSEGGRYWANARQLMYAMRPDILRLCKIDKFDDATVTQKYLPIFQRPEWKIAYDNRGALEEPHTGQTVGLGTVEIENYRGRTANIGFDRAARPSMVFGNMPAEGRFNKLLFVEKEGFNQLIRESGILERYDMAMASSKGLPVVAARALIDHLAGTVDGFQLYVLADFDVNGCVLADSLVTDRDRYQFANEVNTTKLGVTWDQAQELHRQMKSEPVELEKYNTRVSYAETLAGYGIEKTAIDFLLGRHWDEFNEQPMRVELNAFTSRELLDIIEEGVSGPKVVPKDLQDLYAEASVRKRVAEYERKLRAEPSPRAPYGLRDTIAEMLSEDPDLSWDEALAKLV</sequence>
<reference evidence="1 2" key="1">
    <citation type="submission" date="2015-09" db="EMBL/GenBank/DDBJ databases">
        <authorList>
            <consortium name="Swine Surveillance"/>
        </authorList>
    </citation>
    <scope>NUCLEOTIDE SEQUENCE [LARGE SCALE GENOMIC DNA]</scope>
    <source>
        <strain evidence="1 2">CECT 8383</strain>
    </source>
</reference>
<dbReference type="GO" id="GO:0005694">
    <property type="term" value="C:chromosome"/>
    <property type="evidence" value="ECO:0007669"/>
    <property type="project" value="InterPro"/>
</dbReference>
<dbReference type="RefSeq" id="WP_058318294.1">
    <property type="nucleotide sequence ID" value="NZ_CYSF01000006.1"/>
</dbReference>
<dbReference type="EMBL" id="CYSF01000006">
    <property type="protein sequence ID" value="CUH84217.1"/>
    <property type="molecule type" value="Genomic_DNA"/>
</dbReference>
<evidence type="ECO:0000313" key="1">
    <source>
        <dbReference type="EMBL" id="CUH84217.1"/>
    </source>
</evidence>
<dbReference type="Proteomes" id="UP000051681">
    <property type="component" value="Unassembled WGS sequence"/>
</dbReference>
<accession>A0A0P1GPI3</accession>
<dbReference type="GO" id="GO:0003677">
    <property type="term" value="F:DNA binding"/>
    <property type="evidence" value="ECO:0007669"/>
    <property type="project" value="InterPro"/>
</dbReference>
<dbReference type="InterPro" id="IPR036078">
    <property type="entry name" value="Spo11/TopoVI_A_sf"/>
</dbReference>
<keyword evidence="2" id="KW-1185">Reference proteome</keyword>
<dbReference type="OrthoDB" id="8318389at2"/>
<dbReference type="AlphaFoldDB" id="A0A0P1GPI3"/>
<dbReference type="STRING" id="340021.TM5383_01423"/>